<reference evidence="2" key="1">
    <citation type="submission" date="2021-05" db="EMBL/GenBank/DDBJ databases">
        <authorList>
            <person name="Alioto T."/>
            <person name="Alioto T."/>
            <person name="Gomez Garrido J."/>
        </authorList>
    </citation>
    <scope>NUCLEOTIDE SEQUENCE</scope>
</reference>
<accession>A0A8D9FI18</accession>
<dbReference type="AlphaFoldDB" id="A0A8D9FI18"/>
<proteinExistence type="predicted"/>
<evidence type="ECO:0000256" key="1">
    <source>
        <dbReference type="SAM" id="Phobius"/>
    </source>
</evidence>
<sequence length="131" mass="14879">MVVVVFCFPLFLLLLCSLCFLFLLTYLYQVFFLLSQNCCCLLLPLASPAALFTSSLFLVPLNPRDTRWSPMRAPSPTDWFGFGPCPGGYTGPTLVLDNGSDNGRCHFYIMRCFTCTRCRLFLDTARRYGWG</sequence>
<feature type="transmembrane region" description="Helical" evidence="1">
    <location>
        <begin position="45"/>
        <end position="62"/>
    </location>
</feature>
<keyword evidence="1" id="KW-1133">Transmembrane helix</keyword>
<evidence type="ECO:0000313" key="2">
    <source>
        <dbReference type="EMBL" id="CAG6791638.1"/>
    </source>
</evidence>
<dbReference type="EMBL" id="HBUF01677292">
    <property type="protein sequence ID" value="CAG6791638.1"/>
    <property type="molecule type" value="Transcribed_RNA"/>
</dbReference>
<dbReference type="EMBL" id="HBUF01677290">
    <property type="protein sequence ID" value="CAG6791634.1"/>
    <property type="molecule type" value="Transcribed_RNA"/>
</dbReference>
<protein>
    <submittedName>
        <fullName evidence="2">Uncharacterized protein</fullName>
    </submittedName>
</protein>
<keyword evidence="1" id="KW-0472">Membrane</keyword>
<organism evidence="2">
    <name type="scientific">Cacopsylla melanoneura</name>
    <dbReference type="NCBI Taxonomy" id="428564"/>
    <lineage>
        <taxon>Eukaryota</taxon>
        <taxon>Metazoa</taxon>
        <taxon>Ecdysozoa</taxon>
        <taxon>Arthropoda</taxon>
        <taxon>Hexapoda</taxon>
        <taxon>Insecta</taxon>
        <taxon>Pterygota</taxon>
        <taxon>Neoptera</taxon>
        <taxon>Paraneoptera</taxon>
        <taxon>Hemiptera</taxon>
        <taxon>Sternorrhyncha</taxon>
        <taxon>Psylloidea</taxon>
        <taxon>Psyllidae</taxon>
        <taxon>Psyllinae</taxon>
        <taxon>Cacopsylla</taxon>
    </lineage>
</organism>
<name>A0A8D9FI18_9HEMI</name>
<keyword evidence="1" id="KW-0812">Transmembrane</keyword>
<dbReference type="EMBL" id="HBUF01677291">
    <property type="protein sequence ID" value="CAG6791636.1"/>
    <property type="molecule type" value="Transcribed_RNA"/>
</dbReference>